<proteinExistence type="predicted"/>
<dbReference type="EMBL" id="JADHQC010000012">
    <property type="protein sequence ID" value="MBL6811806.1"/>
    <property type="molecule type" value="Genomic_DNA"/>
</dbReference>
<evidence type="ECO:0000313" key="2">
    <source>
        <dbReference type="Proteomes" id="UP000744438"/>
    </source>
</evidence>
<reference evidence="1" key="1">
    <citation type="submission" date="2020-10" db="EMBL/GenBank/DDBJ databases">
        <title>Microbiome of the Black Sea water column analyzed by genome centric metagenomics.</title>
        <authorList>
            <person name="Cabello-Yeves P.J."/>
            <person name="Callieri C."/>
            <person name="Picazo A."/>
            <person name="Mehrshad M."/>
            <person name="Haro-Moreno J.M."/>
            <person name="Roda-Garcia J."/>
            <person name="Dzembekova N."/>
            <person name="Slabakova V."/>
            <person name="Slabakova N."/>
            <person name="Moncheva S."/>
            <person name="Rodriguez-Valera F."/>
        </authorList>
    </citation>
    <scope>NUCLEOTIDE SEQUENCE</scope>
    <source>
        <strain evidence="1">BS307-5m-G49</strain>
    </source>
</reference>
<protein>
    <submittedName>
        <fullName evidence="1">Uncharacterized protein</fullName>
    </submittedName>
</protein>
<evidence type="ECO:0000313" key="1">
    <source>
        <dbReference type="EMBL" id="MBL6811806.1"/>
    </source>
</evidence>
<accession>A0A937HZ34</accession>
<dbReference type="AlphaFoldDB" id="A0A937HZ34"/>
<comment type="caution">
    <text evidence="1">The sequence shown here is derived from an EMBL/GenBank/DDBJ whole genome shotgun (WGS) entry which is preliminary data.</text>
</comment>
<name>A0A937HZ34_9GAMM</name>
<organism evidence="1 2">
    <name type="scientific">SAR86 cluster bacterium</name>
    <dbReference type="NCBI Taxonomy" id="2030880"/>
    <lineage>
        <taxon>Bacteria</taxon>
        <taxon>Pseudomonadati</taxon>
        <taxon>Pseudomonadota</taxon>
        <taxon>Gammaproteobacteria</taxon>
        <taxon>SAR86 cluster</taxon>
    </lineage>
</organism>
<sequence length="216" mass="24930">MKIFIIFSLLFYSNFYFSIPNNILEYELGAEIENIECKTWEYYQSGLTQSYRCFTKRNNNEAIEFISDPYTKKIGKINRHILINSLDIDLLIAKMIENYGKPKKVSTDITDVNEFKILVWGEARVIFIDDVDFQISTKKNKGLSLSFSSCERLSFGSNCKKFFDVNGQSSKIIATLALTDAIVYKNNLQSIEAKKNIGSSSEYLNNNSRKDFKIDF</sequence>
<dbReference type="Proteomes" id="UP000744438">
    <property type="component" value="Unassembled WGS sequence"/>
</dbReference>
<gene>
    <name evidence="1" type="ORF">ISQ63_02850</name>
</gene>